<keyword evidence="2" id="KW-1185">Reference proteome</keyword>
<dbReference type="HOGENOM" id="CLU_2623420_0_0_1"/>
<dbReference type="EMBL" id="KN822128">
    <property type="protein sequence ID" value="KIM55711.1"/>
    <property type="molecule type" value="Genomic_DNA"/>
</dbReference>
<evidence type="ECO:0000313" key="2">
    <source>
        <dbReference type="Proteomes" id="UP000053989"/>
    </source>
</evidence>
<reference evidence="1 2" key="1">
    <citation type="submission" date="2014-04" db="EMBL/GenBank/DDBJ databases">
        <authorList>
            <consortium name="DOE Joint Genome Institute"/>
            <person name="Kuo A."/>
            <person name="Kohler A."/>
            <person name="Nagy L.G."/>
            <person name="Floudas D."/>
            <person name="Copeland A."/>
            <person name="Barry K.W."/>
            <person name="Cichocki N."/>
            <person name="Veneault-Fourrey C."/>
            <person name="LaButti K."/>
            <person name="Lindquist E.A."/>
            <person name="Lipzen A."/>
            <person name="Lundell T."/>
            <person name="Morin E."/>
            <person name="Murat C."/>
            <person name="Sun H."/>
            <person name="Tunlid A."/>
            <person name="Henrissat B."/>
            <person name="Grigoriev I.V."/>
            <person name="Hibbett D.S."/>
            <person name="Martin F."/>
            <person name="Nordberg H.P."/>
            <person name="Cantor M.N."/>
            <person name="Hua S.X."/>
        </authorList>
    </citation>
    <scope>NUCLEOTIDE SEQUENCE [LARGE SCALE GENOMIC DNA]</scope>
    <source>
        <strain evidence="1 2">Foug A</strain>
    </source>
</reference>
<sequence>MMTAKTVPARTFFDNMLELCCARVDAKSGGTLEDSHRHENIARMIRLKRSAGWKPSPLFPLFLSQGFHASEENGELHEV</sequence>
<dbReference type="InParanoid" id="A0A0C3DI31"/>
<reference evidence="2" key="2">
    <citation type="submission" date="2015-01" db="EMBL/GenBank/DDBJ databases">
        <title>Evolutionary Origins and Diversification of the Mycorrhizal Mutualists.</title>
        <authorList>
            <consortium name="DOE Joint Genome Institute"/>
            <consortium name="Mycorrhizal Genomics Consortium"/>
            <person name="Kohler A."/>
            <person name="Kuo A."/>
            <person name="Nagy L.G."/>
            <person name="Floudas D."/>
            <person name="Copeland A."/>
            <person name="Barry K.W."/>
            <person name="Cichocki N."/>
            <person name="Veneault-Fourrey C."/>
            <person name="LaButti K."/>
            <person name="Lindquist E.A."/>
            <person name="Lipzen A."/>
            <person name="Lundell T."/>
            <person name="Morin E."/>
            <person name="Murat C."/>
            <person name="Riley R."/>
            <person name="Ohm R."/>
            <person name="Sun H."/>
            <person name="Tunlid A."/>
            <person name="Henrissat B."/>
            <person name="Grigoriev I.V."/>
            <person name="Hibbett D.S."/>
            <person name="Martin F."/>
        </authorList>
    </citation>
    <scope>NUCLEOTIDE SEQUENCE [LARGE SCALE GENOMIC DNA]</scope>
    <source>
        <strain evidence="2">Foug A</strain>
    </source>
</reference>
<dbReference type="Proteomes" id="UP000053989">
    <property type="component" value="Unassembled WGS sequence"/>
</dbReference>
<name>A0A0C3DI31_9AGAM</name>
<proteinExistence type="predicted"/>
<protein>
    <submittedName>
        <fullName evidence="1">Uncharacterized protein</fullName>
    </submittedName>
</protein>
<accession>A0A0C3DI31</accession>
<gene>
    <name evidence="1" type="ORF">SCLCIDRAFT_1220883</name>
</gene>
<dbReference type="AlphaFoldDB" id="A0A0C3DI31"/>
<evidence type="ECO:0000313" key="1">
    <source>
        <dbReference type="EMBL" id="KIM55711.1"/>
    </source>
</evidence>
<organism evidence="1 2">
    <name type="scientific">Scleroderma citrinum Foug A</name>
    <dbReference type="NCBI Taxonomy" id="1036808"/>
    <lineage>
        <taxon>Eukaryota</taxon>
        <taxon>Fungi</taxon>
        <taxon>Dikarya</taxon>
        <taxon>Basidiomycota</taxon>
        <taxon>Agaricomycotina</taxon>
        <taxon>Agaricomycetes</taxon>
        <taxon>Agaricomycetidae</taxon>
        <taxon>Boletales</taxon>
        <taxon>Sclerodermatineae</taxon>
        <taxon>Sclerodermataceae</taxon>
        <taxon>Scleroderma</taxon>
    </lineage>
</organism>